<evidence type="ECO:0000313" key="2">
    <source>
        <dbReference type="Proteomes" id="UP001549799"/>
    </source>
</evidence>
<sequence>MKESPIIEKFIASCEKLDASILEPYLDENVILNGLDKYNFLEFLHRLFAKARKDELMKLVMVKKYCLSCHPNKEILEFYSKETKVEYYRYLPSRKIIKPVFAFAIINDSINQFDVEPCTQSWGNSAKKRYVDLMNLRKRITGNLRN</sequence>
<organism evidence="1 2">
    <name type="scientific">Sediminicola arcticus</name>
    <dbReference type="NCBI Taxonomy" id="1574308"/>
    <lineage>
        <taxon>Bacteria</taxon>
        <taxon>Pseudomonadati</taxon>
        <taxon>Bacteroidota</taxon>
        <taxon>Flavobacteriia</taxon>
        <taxon>Flavobacteriales</taxon>
        <taxon>Flavobacteriaceae</taxon>
        <taxon>Sediminicola</taxon>
    </lineage>
</organism>
<keyword evidence="2" id="KW-1185">Reference proteome</keyword>
<dbReference type="EMBL" id="JBEXAE010000001">
    <property type="protein sequence ID" value="MET6989171.1"/>
    <property type="molecule type" value="Genomic_DNA"/>
</dbReference>
<proteinExistence type="predicted"/>
<accession>A0ABV2SPU0</accession>
<gene>
    <name evidence="1" type="ORF">ABXZ36_00755</name>
</gene>
<evidence type="ECO:0000313" key="1">
    <source>
        <dbReference type="EMBL" id="MET6989171.1"/>
    </source>
</evidence>
<protein>
    <submittedName>
        <fullName evidence="1">Uncharacterized protein</fullName>
    </submittedName>
</protein>
<name>A0ABV2SPU0_9FLAO</name>
<dbReference type="Proteomes" id="UP001549799">
    <property type="component" value="Unassembled WGS sequence"/>
</dbReference>
<comment type="caution">
    <text evidence="1">The sequence shown here is derived from an EMBL/GenBank/DDBJ whole genome shotgun (WGS) entry which is preliminary data.</text>
</comment>
<reference evidence="1 2" key="1">
    <citation type="submission" date="2024-07" db="EMBL/GenBank/DDBJ databases">
        <title>The genome sequence of type strain Sediminicola arcticus GDMCC 1.2805.</title>
        <authorList>
            <person name="Liu Y."/>
        </authorList>
    </citation>
    <scope>NUCLEOTIDE SEQUENCE [LARGE SCALE GENOMIC DNA]</scope>
    <source>
        <strain evidence="1 2">GDMCC 1.2805</strain>
    </source>
</reference>
<dbReference type="RefSeq" id="WP_354613539.1">
    <property type="nucleotide sequence ID" value="NZ_JBEXAE010000001.1"/>
</dbReference>